<dbReference type="Gene3D" id="3.90.950.10">
    <property type="match status" value="1"/>
</dbReference>
<evidence type="ECO:0000256" key="1">
    <source>
        <dbReference type="ARBA" id="ARBA00001968"/>
    </source>
</evidence>
<evidence type="ECO:0000256" key="3">
    <source>
        <dbReference type="ARBA" id="ARBA00023080"/>
    </source>
</evidence>
<evidence type="ECO:0000313" key="5">
    <source>
        <dbReference type="EMBL" id="MCQ8279908.1"/>
    </source>
</evidence>
<dbReference type="PANTHER" id="PTHR43213:SF5">
    <property type="entry name" value="BIFUNCTIONAL DTTP_UTP PYROPHOSPHATASE_METHYLTRANSFERASE PROTEIN-RELATED"/>
    <property type="match status" value="1"/>
</dbReference>
<keyword evidence="6" id="KW-1185">Reference proteome</keyword>
<comment type="caution">
    <text evidence="4">Lacks conserved residue(s) required for the propagation of feature annotation.</text>
</comment>
<dbReference type="InterPro" id="IPR003697">
    <property type="entry name" value="Maf-like"/>
</dbReference>
<sequence>MPNPFQDATRPLILASASATRLSVLQAAGLEISVRPTNLDEMPIKRAAPDAGTAALRLAEAKAACLDELNPDAFVLGADQILVCDGRSFDKPADLAEAASHLRALRGREHILQTALVCRRDGETIWSHLAQPRLRLRAVSDRFIDRYLMEEGERVLSSVGAYRLEGPGIQLFETVQGEHAAILGLPLLPLLDFLRAQRVLLS</sequence>
<dbReference type="InterPro" id="IPR029001">
    <property type="entry name" value="ITPase-like_fam"/>
</dbReference>
<dbReference type="Pfam" id="PF02545">
    <property type="entry name" value="Maf"/>
    <property type="match status" value="1"/>
</dbReference>
<dbReference type="RefSeq" id="WP_422865398.1">
    <property type="nucleotide sequence ID" value="NZ_JAMSKV010000018.1"/>
</dbReference>
<dbReference type="HAMAP" id="MF_00528">
    <property type="entry name" value="Maf"/>
    <property type="match status" value="1"/>
</dbReference>
<dbReference type="PIRSF" id="PIRSF006305">
    <property type="entry name" value="Maf"/>
    <property type="match status" value="1"/>
</dbReference>
<dbReference type="Proteomes" id="UP001524587">
    <property type="component" value="Unassembled WGS sequence"/>
</dbReference>
<reference evidence="5 6" key="1">
    <citation type="submission" date="2022-06" db="EMBL/GenBank/DDBJ databases">
        <title>Endosaccharibacter gen. nov., sp. nov., endophytic bacteria isolated from sugarcane.</title>
        <authorList>
            <person name="Pitiwittayakul N."/>
            <person name="Yukphan P."/>
            <person name="Charoenyingcharoen P."/>
            <person name="Tanasupawat S."/>
        </authorList>
    </citation>
    <scope>NUCLEOTIDE SEQUENCE [LARGE SCALE GENOMIC DNA]</scope>
    <source>
        <strain evidence="5 6">KSS8</strain>
    </source>
</reference>
<dbReference type="EMBL" id="JAMSKV010000018">
    <property type="protein sequence ID" value="MCQ8279908.1"/>
    <property type="molecule type" value="Genomic_DNA"/>
</dbReference>
<keyword evidence="2 4" id="KW-0378">Hydrolase</keyword>
<keyword evidence="4" id="KW-0963">Cytoplasm</keyword>
<comment type="subcellular location">
    <subcellularLocation>
        <location evidence="4">Cytoplasm</location>
    </subcellularLocation>
</comment>
<comment type="catalytic activity">
    <reaction evidence="4">
        <text>a ribonucleoside 5'-triphosphate + H2O = a ribonucleoside 5'-phosphate + diphosphate + H(+)</text>
        <dbReference type="Rhea" id="RHEA:23996"/>
        <dbReference type="ChEBI" id="CHEBI:15377"/>
        <dbReference type="ChEBI" id="CHEBI:15378"/>
        <dbReference type="ChEBI" id="CHEBI:33019"/>
        <dbReference type="ChEBI" id="CHEBI:58043"/>
        <dbReference type="ChEBI" id="CHEBI:61557"/>
        <dbReference type="EC" id="3.6.1.9"/>
    </reaction>
</comment>
<accession>A0ABT1WAZ6</accession>
<comment type="function">
    <text evidence="4">Nucleoside triphosphate pyrophosphatase. May have a dual role in cell division arrest and in preventing the incorporation of modified nucleotides into cellular nucleic acids.</text>
</comment>
<comment type="caution">
    <text evidence="5">The sequence shown here is derived from an EMBL/GenBank/DDBJ whole genome shotgun (WGS) entry which is preliminary data.</text>
</comment>
<protein>
    <recommendedName>
        <fullName evidence="4">Nucleoside triphosphate pyrophosphatase</fullName>
        <ecNumber evidence="4">3.6.1.9</ecNumber>
    </recommendedName>
    <alternativeName>
        <fullName evidence="4">Nucleotide pyrophosphatase</fullName>
        <shortName evidence="4">Nucleotide PPase</shortName>
    </alternativeName>
</protein>
<dbReference type="PANTHER" id="PTHR43213">
    <property type="entry name" value="BIFUNCTIONAL DTTP/UTP PYROPHOSPHATASE/METHYLTRANSFERASE PROTEIN-RELATED"/>
    <property type="match status" value="1"/>
</dbReference>
<comment type="similarity">
    <text evidence="4">Belongs to the Maf family.</text>
</comment>
<evidence type="ECO:0000256" key="2">
    <source>
        <dbReference type="ARBA" id="ARBA00022801"/>
    </source>
</evidence>
<gene>
    <name evidence="5" type="ORF">NFI95_15800</name>
</gene>
<comment type="catalytic activity">
    <reaction evidence="4">
        <text>a 2'-deoxyribonucleoside 5'-triphosphate + H2O = a 2'-deoxyribonucleoside 5'-phosphate + diphosphate + H(+)</text>
        <dbReference type="Rhea" id="RHEA:44644"/>
        <dbReference type="ChEBI" id="CHEBI:15377"/>
        <dbReference type="ChEBI" id="CHEBI:15378"/>
        <dbReference type="ChEBI" id="CHEBI:33019"/>
        <dbReference type="ChEBI" id="CHEBI:61560"/>
        <dbReference type="ChEBI" id="CHEBI:65317"/>
        <dbReference type="EC" id="3.6.1.9"/>
    </reaction>
</comment>
<proteinExistence type="inferred from homology"/>
<dbReference type="EC" id="3.6.1.9" evidence="4"/>
<feature type="active site" description="Proton acceptor" evidence="4">
    <location>
        <position position="79"/>
    </location>
</feature>
<keyword evidence="3 4" id="KW-0546">Nucleotide metabolism</keyword>
<name>A0ABT1WAZ6_9PROT</name>
<organism evidence="5 6">
    <name type="scientific">Endosaccharibacter trunci</name>
    <dbReference type="NCBI Taxonomy" id="2812733"/>
    <lineage>
        <taxon>Bacteria</taxon>
        <taxon>Pseudomonadati</taxon>
        <taxon>Pseudomonadota</taxon>
        <taxon>Alphaproteobacteria</taxon>
        <taxon>Acetobacterales</taxon>
        <taxon>Acetobacteraceae</taxon>
        <taxon>Endosaccharibacter</taxon>
    </lineage>
</organism>
<evidence type="ECO:0000313" key="6">
    <source>
        <dbReference type="Proteomes" id="UP001524587"/>
    </source>
</evidence>
<comment type="cofactor">
    <cofactor evidence="1 4">
        <name>a divalent metal cation</name>
        <dbReference type="ChEBI" id="CHEBI:60240"/>
    </cofactor>
</comment>
<dbReference type="SUPFAM" id="SSF52972">
    <property type="entry name" value="ITPase-like"/>
    <property type="match status" value="1"/>
</dbReference>
<evidence type="ECO:0000256" key="4">
    <source>
        <dbReference type="HAMAP-Rule" id="MF_00528"/>
    </source>
</evidence>